<proteinExistence type="inferred from homology"/>
<dbReference type="InterPro" id="IPR036291">
    <property type="entry name" value="NAD(P)-bd_dom_sf"/>
</dbReference>
<evidence type="ECO:0000313" key="6">
    <source>
        <dbReference type="Proteomes" id="UP001521116"/>
    </source>
</evidence>
<evidence type="ECO:0000256" key="3">
    <source>
        <dbReference type="ARBA" id="ARBA00023002"/>
    </source>
</evidence>
<organism evidence="5 6">
    <name type="scientific">Neofusicoccum ribis</name>
    <dbReference type="NCBI Taxonomy" id="45134"/>
    <lineage>
        <taxon>Eukaryota</taxon>
        <taxon>Fungi</taxon>
        <taxon>Dikarya</taxon>
        <taxon>Ascomycota</taxon>
        <taxon>Pezizomycotina</taxon>
        <taxon>Dothideomycetes</taxon>
        <taxon>Dothideomycetes incertae sedis</taxon>
        <taxon>Botryosphaeriales</taxon>
        <taxon>Botryosphaeriaceae</taxon>
        <taxon>Neofusicoccum</taxon>
    </lineage>
</organism>
<name>A0ABR3T075_9PEZI</name>
<dbReference type="PANTHER" id="PTHR47706">
    <property type="entry name" value="NMRA-LIKE FAMILY PROTEIN"/>
    <property type="match status" value="1"/>
</dbReference>
<dbReference type="EMBL" id="JAJVDC020000027">
    <property type="protein sequence ID" value="KAL1632677.1"/>
    <property type="molecule type" value="Genomic_DNA"/>
</dbReference>
<keyword evidence="3" id="KW-0560">Oxidoreductase</keyword>
<dbReference type="Gene3D" id="3.40.50.720">
    <property type="entry name" value="NAD(P)-binding Rossmann-like Domain"/>
    <property type="match status" value="1"/>
</dbReference>
<dbReference type="Proteomes" id="UP001521116">
    <property type="component" value="Unassembled WGS sequence"/>
</dbReference>
<protein>
    <recommendedName>
        <fullName evidence="4">NmrA-like domain-containing protein</fullName>
    </recommendedName>
</protein>
<evidence type="ECO:0000259" key="4">
    <source>
        <dbReference type="Pfam" id="PF05368"/>
    </source>
</evidence>
<dbReference type="InterPro" id="IPR051609">
    <property type="entry name" value="NmrA/Isoflavone_reductase-like"/>
</dbReference>
<reference evidence="5 6" key="1">
    <citation type="submission" date="2024-02" db="EMBL/GenBank/DDBJ databases">
        <title>De novo assembly and annotation of 12 fungi associated with fruit tree decline syndrome in Ontario, Canada.</title>
        <authorList>
            <person name="Sulman M."/>
            <person name="Ellouze W."/>
            <person name="Ilyukhin E."/>
        </authorList>
    </citation>
    <scope>NUCLEOTIDE SEQUENCE [LARGE SCALE GENOMIC DNA]</scope>
    <source>
        <strain evidence="5 6">M1-105</strain>
    </source>
</reference>
<evidence type="ECO:0000256" key="2">
    <source>
        <dbReference type="ARBA" id="ARBA00022857"/>
    </source>
</evidence>
<evidence type="ECO:0000256" key="1">
    <source>
        <dbReference type="ARBA" id="ARBA00005725"/>
    </source>
</evidence>
<comment type="similarity">
    <text evidence="1">Belongs to the NmrA-type oxidoreductase family. Isoflavone reductase subfamily.</text>
</comment>
<dbReference type="PANTHER" id="PTHR47706:SF4">
    <property type="entry name" value="NMRA-LIKE DOMAIN-CONTAINING PROTEIN"/>
    <property type="match status" value="1"/>
</dbReference>
<dbReference type="Pfam" id="PF05368">
    <property type="entry name" value="NmrA"/>
    <property type="match status" value="1"/>
</dbReference>
<accession>A0ABR3T075</accession>
<keyword evidence="2" id="KW-0521">NADP</keyword>
<comment type="caution">
    <text evidence="5">The sequence shown here is derived from an EMBL/GenBank/DDBJ whole genome shotgun (WGS) entry which is preliminary data.</text>
</comment>
<feature type="domain" description="NmrA-like" evidence="4">
    <location>
        <begin position="4"/>
        <end position="215"/>
    </location>
</feature>
<dbReference type="SUPFAM" id="SSF51735">
    <property type="entry name" value="NAD(P)-binding Rossmann-fold domains"/>
    <property type="match status" value="1"/>
</dbReference>
<gene>
    <name evidence="5" type="ORF">SLS56_003374</name>
</gene>
<dbReference type="Gene3D" id="3.90.25.10">
    <property type="entry name" value="UDP-galactose 4-epimerase, domain 1"/>
    <property type="match status" value="1"/>
</dbReference>
<evidence type="ECO:0000313" key="5">
    <source>
        <dbReference type="EMBL" id="KAL1632677.1"/>
    </source>
</evidence>
<dbReference type="InterPro" id="IPR008030">
    <property type="entry name" value="NmrA-like"/>
</dbReference>
<keyword evidence="6" id="KW-1185">Reference proteome</keyword>
<sequence length="331" mass="36169">MLRVGVAGGTGGLGRTIVEHIANTQLYAVYVLTRSATGVIGRRGIQALVLDYSSPAAIAAVLRAEHIDTVISVIGILSEDDHQAQLNLIDGAAQSGTVTRFAPSEYGWDYEEALRHGFPPTIPGLGEYRPAAFKAEAAARLRGTAGLRWTRVVSGLLMDFFGHPHQPAPGFPVAVALDVENARATIPGDGNAGVVLTHSADVGAFVARLLGLREWPERCFVVGDRLTWNEALVWAERARGQMFDMRYDAVDDLKQGRVTELPANVQRYSVVPKQLLDGLFCVWGIAFVEGWFDFPEDTLKELFPDMRPRSFADLMRACWAGRGDRELARPV</sequence>